<dbReference type="GO" id="GO:0016829">
    <property type="term" value="F:lyase activity"/>
    <property type="evidence" value="ECO:0007669"/>
    <property type="project" value="UniProtKB-KW"/>
</dbReference>
<proteinExistence type="predicted"/>
<keyword evidence="1" id="KW-0456">Lyase</keyword>
<evidence type="ECO:0000313" key="2">
    <source>
        <dbReference type="Proteomes" id="UP000468735"/>
    </source>
</evidence>
<name>A0A6H9Z4B5_9ACTN</name>
<accession>A0A6H9Z4B5</accession>
<dbReference type="EMBL" id="WBMT01000003">
    <property type="protein sequence ID" value="KAB2350781.1"/>
    <property type="molecule type" value="Genomic_DNA"/>
</dbReference>
<comment type="caution">
    <text evidence="1">The sequence shown here is derived from an EMBL/GenBank/DDBJ whole genome shotgun (WGS) entry which is preliminary data.</text>
</comment>
<gene>
    <name evidence="1" type="ORF">F8566_07305</name>
</gene>
<sequence>MFNELDEVDWASMKHAYGPATDVPDLLRGLLSADAAEREIALDGMYGAVHHQGDVYACTLAAIPFLLEAVADARVHDRGRILGLLASIGGAGGEEDDADDHDEDEEDGEDAEWARNHRMAHEAVSLSKPLFLSLLTDPDTAVRNGAFRALTACREHADEIVPALQHHFAAETDPQNRLDLVDAIGALGKGTAGAWLAAVAAEHADPAVRLAAFVQVARVAPEALPGGIVSTALGLMDETVETAGPPRAPQGLPATPTLVGALREMRENADAGRRAPELQQLIRGLDRALGDRVTDRIEFLSALLQSPDWGRRVDAVWTSAGLLRGWRAPYDDLVRLLGRQLADPETRLSAAAASVITDLFGLAAPAADDLAAYLAGAPRESQGGFGRRSGWISVYPQGPSTLGAPLLALARLGDPRALPMLRWALDRPEPPRDIGAGISGMGEQAAELITSITRRLRDLPRPDGYDERRSGLARVLGGLGALAAPAVPELMDMLRRDQRADAAIGALGRIGPEAAPAVPALRGLLADERAQTKAAQALWEIEGDPDEVLPILRRCITEGGGQGRYAAIALAAMGADGAPAADDLRGLLGDGIQQWTRLDAALALWRTVGDAETALPVMLGLWNANAHSRQHIARAAGEMGAAAQAALPVLRREVASTRRHNHEVHSSHTIHDDELLLRECASALARIAPGDG</sequence>
<dbReference type="InterPro" id="IPR016024">
    <property type="entry name" value="ARM-type_fold"/>
</dbReference>
<keyword evidence="2" id="KW-1185">Reference proteome</keyword>
<dbReference type="InterPro" id="IPR011989">
    <property type="entry name" value="ARM-like"/>
</dbReference>
<evidence type="ECO:0000313" key="1">
    <source>
        <dbReference type="EMBL" id="KAB2350781.1"/>
    </source>
</evidence>
<dbReference type="Proteomes" id="UP000468735">
    <property type="component" value="Unassembled WGS sequence"/>
</dbReference>
<dbReference type="Gene3D" id="1.25.10.10">
    <property type="entry name" value="Leucine-rich Repeat Variant"/>
    <property type="match status" value="2"/>
</dbReference>
<protein>
    <submittedName>
        <fullName evidence="1">PBS lyase</fullName>
    </submittedName>
</protein>
<reference evidence="1 2" key="1">
    <citation type="submission" date="2019-09" db="EMBL/GenBank/DDBJ databases">
        <title>Actinomadura physcomitrii sp. nov., a novel actinomycete isolated from moss [Physcomitrium sphaericum (Ludw) Fuernr].</title>
        <authorList>
            <person name="Zhuang X."/>
            <person name="Liu C."/>
        </authorList>
    </citation>
    <scope>NUCLEOTIDE SEQUENCE [LARGE SCALE GENOMIC DNA]</scope>
    <source>
        <strain evidence="1 2">HMC1</strain>
    </source>
</reference>
<organism evidence="1 2">
    <name type="scientific">Actinomadura rudentiformis</name>
    <dbReference type="NCBI Taxonomy" id="359158"/>
    <lineage>
        <taxon>Bacteria</taxon>
        <taxon>Bacillati</taxon>
        <taxon>Actinomycetota</taxon>
        <taxon>Actinomycetes</taxon>
        <taxon>Streptosporangiales</taxon>
        <taxon>Thermomonosporaceae</taxon>
        <taxon>Actinomadura</taxon>
    </lineage>
</organism>
<dbReference type="OrthoDB" id="292843at2"/>
<dbReference type="RefSeq" id="WP_151559179.1">
    <property type="nucleotide sequence ID" value="NZ_WBMT01000003.1"/>
</dbReference>
<dbReference type="SUPFAM" id="SSF48371">
    <property type="entry name" value="ARM repeat"/>
    <property type="match status" value="2"/>
</dbReference>
<dbReference type="AlphaFoldDB" id="A0A6H9Z4B5"/>